<feature type="compositionally biased region" description="Low complexity" evidence="1">
    <location>
        <begin position="67"/>
        <end position="77"/>
    </location>
</feature>
<dbReference type="Proteomes" id="UP000800096">
    <property type="component" value="Unassembled WGS sequence"/>
</dbReference>
<evidence type="ECO:0000313" key="3">
    <source>
        <dbReference type="Proteomes" id="UP000800096"/>
    </source>
</evidence>
<accession>A0A6A5QI11</accession>
<dbReference type="AlphaFoldDB" id="A0A6A5QI11"/>
<gene>
    <name evidence="2" type="ORF">BDU57DRAFT_520282</name>
</gene>
<feature type="compositionally biased region" description="Polar residues" evidence="1">
    <location>
        <begin position="1"/>
        <end position="17"/>
    </location>
</feature>
<evidence type="ECO:0000313" key="2">
    <source>
        <dbReference type="EMBL" id="KAF1915002.1"/>
    </source>
</evidence>
<evidence type="ECO:0000256" key="1">
    <source>
        <dbReference type="SAM" id="MobiDB-lite"/>
    </source>
</evidence>
<name>A0A6A5QI11_AMPQU</name>
<sequence length="254" mass="27580">MPASVTSPAQNGISSTADYGLGSPTGYATPPRRAGFNNAYSSGSPQSTRQHRYSVSSSSQGLRTPQSSSRASFGSNSRAATMLQDPIASSLTGVSQISVVQEMAFRQGQRDHGTIREHLPASPFYREFDKVWADFYALGKECGGTPITAPTTTPSSHHNFPWPVLINAYTQDLEHPNGTVDSEYVRKICNIALTCMAVLVGTVIRREGDWRKTVCDVPLPIRQALQGFEDLRVRYERLKRDAHEAGAGGLPGGY</sequence>
<protein>
    <submittedName>
        <fullName evidence="2">Uncharacterized protein</fullName>
    </submittedName>
</protein>
<organism evidence="2 3">
    <name type="scientific">Ampelomyces quisqualis</name>
    <name type="common">Powdery mildew agent</name>
    <dbReference type="NCBI Taxonomy" id="50730"/>
    <lineage>
        <taxon>Eukaryota</taxon>
        <taxon>Fungi</taxon>
        <taxon>Dikarya</taxon>
        <taxon>Ascomycota</taxon>
        <taxon>Pezizomycotina</taxon>
        <taxon>Dothideomycetes</taxon>
        <taxon>Pleosporomycetidae</taxon>
        <taxon>Pleosporales</taxon>
        <taxon>Pleosporineae</taxon>
        <taxon>Phaeosphaeriaceae</taxon>
        <taxon>Ampelomyces</taxon>
    </lineage>
</organism>
<feature type="region of interest" description="Disordered" evidence="1">
    <location>
        <begin position="1"/>
        <end position="77"/>
    </location>
</feature>
<dbReference type="EMBL" id="ML979137">
    <property type="protein sequence ID" value="KAF1915002.1"/>
    <property type="molecule type" value="Genomic_DNA"/>
</dbReference>
<proteinExistence type="predicted"/>
<feature type="compositionally biased region" description="Polar residues" evidence="1">
    <location>
        <begin position="38"/>
        <end position="66"/>
    </location>
</feature>
<keyword evidence="3" id="KW-1185">Reference proteome</keyword>
<reference evidence="2" key="1">
    <citation type="journal article" date="2020" name="Stud. Mycol.">
        <title>101 Dothideomycetes genomes: a test case for predicting lifestyles and emergence of pathogens.</title>
        <authorList>
            <person name="Haridas S."/>
            <person name="Albert R."/>
            <person name="Binder M."/>
            <person name="Bloem J."/>
            <person name="Labutti K."/>
            <person name="Salamov A."/>
            <person name="Andreopoulos B."/>
            <person name="Baker S."/>
            <person name="Barry K."/>
            <person name="Bills G."/>
            <person name="Bluhm B."/>
            <person name="Cannon C."/>
            <person name="Castanera R."/>
            <person name="Culley D."/>
            <person name="Daum C."/>
            <person name="Ezra D."/>
            <person name="Gonzalez J."/>
            <person name="Henrissat B."/>
            <person name="Kuo A."/>
            <person name="Liang C."/>
            <person name="Lipzen A."/>
            <person name="Lutzoni F."/>
            <person name="Magnuson J."/>
            <person name="Mondo S."/>
            <person name="Nolan M."/>
            <person name="Ohm R."/>
            <person name="Pangilinan J."/>
            <person name="Park H.-J."/>
            <person name="Ramirez L."/>
            <person name="Alfaro M."/>
            <person name="Sun H."/>
            <person name="Tritt A."/>
            <person name="Yoshinaga Y."/>
            <person name="Zwiers L.-H."/>
            <person name="Turgeon B."/>
            <person name="Goodwin S."/>
            <person name="Spatafora J."/>
            <person name="Crous P."/>
            <person name="Grigoriev I."/>
        </authorList>
    </citation>
    <scope>NUCLEOTIDE SEQUENCE</scope>
    <source>
        <strain evidence="2">HMLAC05119</strain>
    </source>
</reference>
<dbReference type="OrthoDB" id="3795337at2759"/>